<dbReference type="PANTHER" id="PTHR24567:SF28">
    <property type="entry name" value="LISTERIOLYSIN REGULATORY PROTEIN"/>
    <property type="match status" value="1"/>
</dbReference>
<dbReference type="GO" id="GO:0003677">
    <property type="term" value="F:DNA binding"/>
    <property type="evidence" value="ECO:0007669"/>
    <property type="project" value="UniProtKB-KW"/>
</dbReference>
<protein>
    <submittedName>
        <fullName evidence="7">Crp/Fnr family transcriptional regulator</fullName>
    </submittedName>
</protein>
<organism evidence="7 8">
    <name type="scientific">Bradyrhizobium nitroreducens</name>
    <dbReference type="NCBI Taxonomy" id="709803"/>
    <lineage>
        <taxon>Bacteria</taxon>
        <taxon>Pseudomonadati</taxon>
        <taxon>Pseudomonadota</taxon>
        <taxon>Alphaproteobacteria</taxon>
        <taxon>Hyphomicrobiales</taxon>
        <taxon>Nitrobacteraceae</taxon>
        <taxon>Bradyrhizobium</taxon>
    </lineage>
</organism>
<evidence type="ECO:0000256" key="3">
    <source>
        <dbReference type="ARBA" id="ARBA00023163"/>
    </source>
</evidence>
<dbReference type="InterPro" id="IPR000595">
    <property type="entry name" value="cNMP-bd_dom"/>
</dbReference>
<dbReference type="Pfam" id="PF13545">
    <property type="entry name" value="HTH_Crp_2"/>
    <property type="match status" value="1"/>
</dbReference>
<proteinExistence type="predicted"/>
<dbReference type="FunFam" id="1.10.10.10:FF:000028">
    <property type="entry name" value="Fumarate/nitrate reduction transcriptional regulator Fnr"/>
    <property type="match status" value="1"/>
</dbReference>
<gene>
    <name evidence="7" type="ORF">TSA1_11130</name>
</gene>
<dbReference type="AlphaFoldDB" id="A0A2M6U9L3"/>
<dbReference type="FunFam" id="2.60.120.10:FF:000367">
    <property type="entry name" value="Crp/Fnr family transcriptional regulator"/>
    <property type="match status" value="1"/>
</dbReference>
<dbReference type="PROSITE" id="PS51063">
    <property type="entry name" value="HTH_CRP_2"/>
    <property type="match status" value="1"/>
</dbReference>
<evidence type="ECO:0000313" key="8">
    <source>
        <dbReference type="Proteomes" id="UP000228930"/>
    </source>
</evidence>
<evidence type="ECO:0000313" key="7">
    <source>
        <dbReference type="EMBL" id="PIT01247.1"/>
    </source>
</evidence>
<evidence type="ECO:0000256" key="2">
    <source>
        <dbReference type="ARBA" id="ARBA00023125"/>
    </source>
</evidence>
<dbReference type="CDD" id="cd00038">
    <property type="entry name" value="CAP_ED"/>
    <property type="match status" value="1"/>
</dbReference>
<dbReference type="SMART" id="SM00100">
    <property type="entry name" value="cNMP"/>
    <property type="match status" value="1"/>
</dbReference>
<dbReference type="InterPro" id="IPR036388">
    <property type="entry name" value="WH-like_DNA-bd_sf"/>
</dbReference>
<evidence type="ECO:0000256" key="1">
    <source>
        <dbReference type="ARBA" id="ARBA00023015"/>
    </source>
</evidence>
<feature type="domain" description="Cyclic nucleotide-binding" evidence="5">
    <location>
        <begin position="14"/>
        <end position="117"/>
    </location>
</feature>
<keyword evidence="1" id="KW-0805">Transcription regulation</keyword>
<dbReference type="InterPro" id="IPR050397">
    <property type="entry name" value="Env_Response_Regulators"/>
</dbReference>
<dbReference type="InterPro" id="IPR018490">
    <property type="entry name" value="cNMP-bd_dom_sf"/>
</dbReference>
<dbReference type="InterPro" id="IPR012318">
    <property type="entry name" value="HTH_CRP"/>
</dbReference>
<keyword evidence="4" id="KW-0535">Nitrogen fixation</keyword>
<accession>A0A2M6U9L3</accession>
<name>A0A2M6U9L3_9BRAD</name>
<dbReference type="SUPFAM" id="SSF46785">
    <property type="entry name" value="Winged helix' DNA-binding domain"/>
    <property type="match status" value="1"/>
</dbReference>
<dbReference type="Proteomes" id="UP000228930">
    <property type="component" value="Unassembled WGS sequence"/>
</dbReference>
<dbReference type="PROSITE" id="PS50042">
    <property type="entry name" value="CNMP_BINDING_3"/>
    <property type="match status" value="1"/>
</dbReference>
<keyword evidence="2" id="KW-0238">DNA-binding</keyword>
<dbReference type="InterPro" id="IPR036390">
    <property type="entry name" value="WH_DNA-bd_sf"/>
</dbReference>
<dbReference type="Gene3D" id="2.60.120.10">
    <property type="entry name" value="Jelly Rolls"/>
    <property type="match status" value="1"/>
</dbReference>
<dbReference type="Pfam" id="PF00027">
    <property type="entry name" value="cNMP_binding"/>
    <property type="match status" value="1"/>
</dbReference>
<evidence type="ECO:0000259" key="6">
    <source>
        <dbReference type="PROSITE" id="PS51063"/>
    </source>
</evidence>
<sequence>MAKVDTSLVAHLPLFAGVTPEALDEILREARSARYPKNSAIFEQGADAQSFFLLLHGHVRAAKTTPTGEQIVVRYVAPGETFGLAMAIGAARYPATAIAVDDSVVLIWPTSAWPRLVERFPSLAANTLQTVGTRLQESHTRILEMSTQQVEQRVAHALLRLAKQSGKKLDQGIEIDFPISRQDIAQMTGTTLHTVSRILSGWESQGLVESGRQRIILRNPHGIVVLAERSADSGAV</sequence>
<evidence type="ECO:0000256" key="4">
    <source>
        <dbReference type="ARBA" id="ARBA00023231"/>
    </source>
</evidence>
<dbReference type="PANTHER" id="PTHR24567">
    <property type="entry name" value="CRP FAMILY TRANSCRIPTIONAL REGULATORY PROTEIN"/>
    <property type="match status" value="1"/>
</dbReference>
<dbReference type="PRINTS" id="PR00034">
    <property type="entry name" value="HTHCRP"/>
</dbReference>
<feature type="domain" description="HTH crp-type" evidence="6">
    <location>
        <begin position="148"/>
        <end position="221"/>
    </location>
</feature>
<dbReference type="GO" id="GO:0003700">
    <property type="term" value="F:DNA-binding transcription factor activity"/>
    <property type="evidence" value="ECO:0007669"/>
    <property type="project" value="TreeGrafter"/>
</dbReference>
<dbReference type="CDD" id="cd00092">
    <property type="entry name" value="HTH_CRP"/>
    <property type="match status" value="1"/>
</dbReference>
<comment type="caution">
    <text evidence="7">The sequence shown here is derived from an EMBL/GenBank/DDBJ whole genome shotgun (WGS) entry which is preliminary data.</text>
</comment>
<keyword evidence="3" id="KW-0804">Transcription</keyword>
<dbReference type="RefSeq" id="WP_100176467.1">
    <property type="nucleotide sequence ID" value="NZ_LFJC01000003.1"/>
</dbReference>
<dbReference type="GO" id="GO:0005829">
    <property type="term" value="C:cytosol"/>
    <property type="evidence" value="ECO:0007669"/>
    <property type="project" value="TreeGrafter"/>
</dbReference>
<dbReference type="EMBL" id="LFJC01000003">
    <property type="protein sequence ID" value="PIT01247.1"/>
    <property type="molecule type" value="Genomic_DNA"/>
</dbReference>
<dbReference type="SMART" id="SM00419">
    <property type="entry name" value="HTH_CRP"/>
    <property type="match status" value="1"/>
</dbReference>
<reference evidence="7 8" key="1">
    <citation type="submission" date="2015-06" db="EMBL/GenBank/DDBJ databases">
        <title>Comparative genome analysis of nirS-carrying Bradyrhizobium sp. strains.</title>
        <authorList>
            <person name="Ishii S."/>
            <person name="Jang J."/>
            <person name="Nishizawa T."/>
            <person name="Senoo K."/>
        </authorList>
    </citation>
    <scope>NUCLEOTIDE SEQUENCE [LARGE SCALE GENOMIC DNA]</scope>
    <source>
        <strain evidence="7 8">TSA1</strain>
    </source>
</reference>
<dbReference type="InterPro" id="IPR014710">
    <property type="entry name" value="RmlC-like_jellyroll"/>
</dbReference>
<dbReference type="Gene3D" id="1.10.10.10">
    <property type="entry name" value="Winged helix-like DNA-binding domain superfamily/Winged helix DNA-binding domain"/>
    <property type="match status" value="1"/>
</dbReference>
<dbReference type="SUPFAM" id="SSF51206">
    <property type="entry name" value="cAMP-binding domain-like"/>
    <property type="match status" value="1"/>
</dbReference>
<keyword evidence="8" id="KW-1185">Reference proteome</keyword>
<evidence type="ECO:0000259" key="5">
    <source>
        <dbReference type="PROSITE" id="PS50042"/>
    </source>
</evidence>